<evidence type="ECO:0000256" key="19">
    <source>
        <dbReference type="RuleBase" id="RU367041"/>
    </source>
</evidence>
<feature type="compositionally biased region" description="Low complexity" evidence="20">
    <location>
        <begin position="99"/>
        <end position="112"/>
    </location>
</feature>
<evidence type="ECO:0000313" key="24">
    <source>
        <dbReference type="EMBL" id="KAJ2778741.1"/>
    </source>
</evidence>
<dbReference type="GO" id="GO:0005524">
    <property type="term" value="F:ATP binding"/>
    <property type="evidence" value="ECO:0007669"/>
    <property type="project" value="UniProtKB-UniRule"/>
</dbReference>
<dbReference type="PANTHER" id="PTHR10887:SF433">
    <property type="entry name" value="DNA REPLICATION ATP-DEPENDENT HELICASE_NUCLEASE DNA2"/>
    <property type="match status" value="1"/>
</dbReference>
<evidence type="ECO:0000256" key="5">
    <source>
        <dbReference type="ARBA" id="ARBA00022722"/>
    </source>
</evidence>
<evidence type="ECO:0000313" key="25">
    <source>
        <dbReference type="Proteomes" id="UP001140217"/>
    </source>
</evidence>
<feature type="compositionally biased region" description="Basic and acidic residues" evidence="20">
    <location>
        <begin position="282"/>
        <end position="294"/>
    </location>
</feature>
<comment type="function">
    <text evidence="19">Key enzyme involved in DNA replication and DNA repair. Involved in Okazaki fragments processing by cleaving long flaps that escape FEN1: flaps that are longer than 27 nucleotides are coated by replication protein A complex (RPA), leading to recruit DNA2 which cleaves the flap until it is too short to bind RPA and becomes a substrate for FEN1. Also involved in 5'-end resection of DNA during double-strand break (DSB) repair by mediating the cleavage of 5'-ssDNA.</text>
</comment>
<evidence type="ECO:0000256" key="13">
    <source>
        <dbReference type="ARBA" id="ARBA00023014"/>
    </source>
</evidence>
<dbReference type="Gene3D" id="3.90.320.10">
    <property type="match status" value="1"/>
</dbReference>
<feature type="region of interest" description="Disordered" evidence="20">
    <location>
        <begin position="58"/>
        <end position="77"/>
    </location>
</feature>
<evidence type="ECO:0000256" key="18">
    <source>
        <dbReference type="ARBA" id="ARBA00047995"/>
    </source>
</evidence>
<gene>
    <name evidence="24" type="primary">dna2</name>
    <name evidence="24" type="ORF">H4R18_004429</name>
</gene>
<evidence type="ECO:0000256" key="20">
    <source>
        <dbReference type="SAM" id="MobiDB-lite"/>
    </source>
</evidence>
<feature type="domain" description="DNA2/NAM7 helicase helicase" evidence="22">
    <location>
        <begin position="1075"/>
        <end position="1140"/>
    </location>
</feature>
<dbReference type="OrthoDB" id="6513042at2759"/>
<keyword evidence="3 19" id="KW-0004">4Fe-4S</keyword>
<dbReference type="InterPro" id="IPR045055">
    <property type="entry name" value="DNA2/NAM7-like"/>
</dbReference>
<dbReference type="Pfam" id="PF13086">
    <property type="entry name" value="AAA_11"/>
    <property type="match status" value="2"/>
</dbReference>
<dbReference type="CDD" id="cd18041">
    <property type="entry name" value="DEXXQc_DNA2"/>
    <property type="match status" value="1"/>
</dbReference>
<proteinExistence type="inferred from homology"/>
<name>A0A9W8H4B6_9FUNG</name>
<evidence type="ECO:0000259" key="23">
    <source>
        <dbReference type="Pfam" id="PF13087"/>
    </source>
</evidence>
<keyword evidence="12 19" id="KW-0408">Iron</keyword>
<keyword evidence="5 19" id="KW-0540">Nuclease</keyword>
<evidence type="ECO:0000256" key="17">
    <source>
        <dbReference type="ARBA" id="ARBA00023268"/>
    </source>
</evidence>
<evidence type="ECO:0000256" key="7">
    <source>
        <dbReference type="ARBA" id="ARBA00022741"/>
    </source>
</evidence>
<feature type="domain" description="DNA2/NAM7 helicase-like C-terminal" evidence="23">
    <location>
        <begin position="1151"/>
        <end position="1391"/>
    </location>
</feature>
<dbReference type="GO" id="GO:0003677">
    <property type="term" value="F:DNA binding"/>
    <property type="evidence" value="ECO:0007669"/>
    <property type="project" value="UniProtKB-UniRule"/>
</dbReference>
<protein>
    <recommendedName>
        <fullName evidence="19">DNA replication ATP-dependent helicase/nuclease</fullName>
        <ecNumber evidence="19">3.1.-.-</ecNumber>
        <ecNumber evidence="19">3.6.4.12</ecNumber>
    </recommendedName>
</protein>
<evidence type="ECO:0000256" key="8">
    <source>
        <dbReference type="ARBA" id="ARBA00022763"/>
    </source>
</evidence>
<reference evidence="24" key="1">
    <citation type="submission" date="2022-07" db="EMBL/GenBank/DDBJ databases">
        <title>Phylogenomic reconstructions and comparative analyses of Kickxellomycotina fungi.</title>
        <authorList>
            <person name="Reynolds N.K."/>
            <person name="Stajich J.E."/>
            <person name="Barry K."/>
            <person name="Grigoriev I.V."/>
            <person name="Crous P."/>
            <person name="Smith M.E."/>
        </authorList>
    </citation>
    <scope>NUCLEOTIDE SEQUENCE</scope>
    <source>
        <strain evidence="24">NBRC 105414</strain>
    </source>
</reference>
<comment type="similarity">
    <text evidence="2 19">Belongs to the DNA2/NAM7 helicase family.</text>
</comment>
<dbReference type="GO" id="GO:0006281">
    <property type="term" value="P:DNA repair"/>
    <property type="evidence" value="ECO:0007669"/>
    <property type="project" value="UniProtKB-KW"/>
</dbReference>
<keyword evidence="25" id="KW-1185">Reference proteome</keyword>
<evidence type="ECO:0000256" key="12">
    <source>
        <dbReference type="ARBA" id="ARBA00023004"/>
    </source>
</evidence>
<keyword evidence="10 19" id="KW-0347">Helicase</keyword>
<evidence type="ECO:0000256" key="4">
    <source>
        <dbReference type="ARBA" id="ARBA00022705"/>
    </source>
</evidence>
<evidence type="ECO:0000256" key="3">
    <source>
        <dbReference type="ARBA" id="ARBA00022485"/>
    </source>
</evidence>
<keyword evidence="14 19" id="KW-0238">DNA-binding</keyword>
<dbReference type="Gene3D" id="3.40.50.300">
    <property type="entry name" value="P-loop containing nucleotide triphosphate hydrolases"/>
    <property type="match status" value="2"/>
</dbReference>
<accession>A0A9W8H4B6</accession>
<evidence type="ECO:0000256" key="1">
    <source>
        <dbReference type="ARBA" id="ARBA00001966"/>
    </source>
</evidence>
<comment type="catalytic activity">
    <reaction evidence="18 19">
        <text>ATP + H2O = ADP + phosphate + H(+)</text>
        <dbReference type="Rhea" id="RHEA:13065"/>
        <dbReference type="ChEBI" id="CHEBI:15377"/>
        <dbReference type="ChEBI" id="CHEBI:15378"/>
        <dbReference type="ChEBI" id="CHEBI:30616"/>
        <dbReference type="ChEBI" id="CHEBI:43474"/>
        <dbReference type="ChEBI" id="CHEBI:456216"/>
        <dbReference type="EC" id="3.6.4.12"/>
    </reaction>
</comment>
<evidence type="ECO:0000256" key="14">
    <source>
        <dbReference type="ARBA" id="ARBA00023125"/>
    </source>
</evidence>
<dbReference type="InterPro" id="IPR014808">
    <property type="entry name" value="DNA_replication_fac_Dna2_N"/>
</dbReference>
<evidence type="ECO:0000256" key="6">
    <source>
        <dbReference type="ARBA" id="ARBA00022723"/>
    </source>
</evidence>
<dbReference type="CDD" id="cd18808">
    <property type="entry name" value="SF1_C_Upf1"/>
    <property type="match status" value="1"/>
</dbReference>
<evidence type="ECO:0000256" key="2">
    <source>
        <dbReference type="ARBA" id="ARBA00007913"/>
    </source>
</evidence>
<dbReference type="GO" id="GO:0005694">
    <property type="term" value="C:chromosome"/>
    <property type="evidence" value="ECO:0007669"/>
    <property type="project" value="UniProtKB-SubCell"/>
</dbReference>
<dbReference type="GO" id="GO:0005737">
    <property type="term" value="C:cytoplasm"/>
    <property type="evidence" value="ECO:0007669"/>
    <property type="project" value="TreeGrafter"/>
</dbReference>
<comment type="subcellular location">
    <subcellularLocation>
        <location evidence="19">Nucleus</location>
    </subcellularLocation>
    <subcellularLocation>
        <location evidence="19">Chromosome</location>
    </subcellularLocation>
</comment>
<dbReference type="EMBL" id="JANBUL010000213">
    <property type="protein sequence ID" value="KAJ2778741.1"/>
    <property type="molecule type" value="Genomic_DNA"/>
</dbReference>
<dbReference type="GO" id="GO:0071932">
    <property type="term" value="P:replication fork reversal"/>
    <property type="evidence" value="ECO:0007669"/>
    <property type="project" value="TreeGrafter"/>
</dbReference>
<dbReference type="PANTHER" id="PTHR10887">
    <property type="entry name" value="DNA2/NAM7 HELICASE FAMILY"/>
    <property type="match status" value="1"/>
</dbReference>
<evidence type="ECO:0000256" key="10">
    <source>
        <dbReference type="ARBA" id="ARBA00022806"/>
    </source>
</evidence>
<comment type="cofactor">
    <cofactor evidence="1">
        <name>[4Fe-4S] cluster</name>
        <dbReference type="ChEBI" id="CHEBI:49883"/>
    </cofactor>
</comment>
<sequence>MDGTPRKRRHEAVQRHHSAGLPAAKRAAESSGSSGAGDCGGGGEGVVVWMPMSPRGTLRSALRQRASSAAPAGLGGGLIVQRILDGRSMDGAQPGGEPGPASSCSPGPADPALDAAEATPLAQRRARATPRPLSMSKSERMLDKRQLLSSLLPGGLASGAPTPTAAEFADAVSRSASASPAPAPLALLRALSPETQSPEASAADDDIRRLPPPEFRLPGAADGGTDNALDLCLDDIDVDGIDVDGLMEGLDPLDGLELAEGPGLVKGLGPTANIDATANIDTTKKPDPTDKPDPADGLNLSDGLDPTDGLDELMRSLDGSASFLRPDAPSQRYRDCEKCLTLLVSRSHYTDTQQQQQAAAAGSRVQKVVRVYSQTAGRERTVLLRGEWEPTPVAIGDYLNLVGRIPDGGGDVVVIDSRDCSVLPVLNPDILVSCTHLSDSFSCLRRAVLKDRIREISDGEPSTLMLVGKLLHDLFQSCALQNRWDDKTVAAEIQALLANYLELLWECGMDETAAHQQVSEVVPMFQEWAQTYMHATPRPGAQYKVHRGGGGGGGDAGGEAAMAVSSILNIEESVWSPKFGLKGKVDMTVVARFAGRGALVVPFELKTGRNTDNAQHRAQLVLYTLLLADRYGVDIDSGLLYYPRTGEVICVPRVDDELRALVAARNAMSKHLVDACGSGGMRQLPGMLRREFVCKRCPHQAACLITHAALEAGSEQTAGLGAELWAAQVAHLQPPHLAFVRDWMRLIDDEESDMLRFRAELWNMAADYREQQTGRCIAGLRIDTASFEDTREVGSYSRYRMAFVPIDSGDSSARRRRSMLDGQIGVADPIVVSADGGQHALAVGYVVALERARITVGLDRPVRGVPKRLGGFDRCTNQVFEPVVDIQPRSGGGEETVVAGEVPPGAARDVFRVDKDEMKSTMSRVRANVMRLFVAGGAGSARCRRLVVDLDPPTFVPLHPSVEARVGAVQADKMLNAGQALVIRRVLAADDYALVMGMPGTGKTTTIAELVGVLVGLGKTVLLASYTHIAVDNILLKLADRGIPMVRLGGRNKVHPRIVPFLPSEAGLQSVQQLDEHFRRARIVATTCLGITHPIFAAREFDYCIVDEASQITLPVCLGPLLGARRFVLVGDHYQLPPLVRNAGARDGGLGTSLFKRLCEAHPQTVVRLEYQYRMSADIQRLANALIYDGHLRCGSLAVARRRIRYAADPAQAVRAWPFACPPPPAAWHMRWAEQALDPARGAVFLDTDAIPGREYRAEGVDSAQNDTEVRIVCALTALLRECGVEGRRVGVLSPYRAQLRQLEIAHGLAAPDGDEGDAAAAAPTDKVSGGYSGLEMHTIDRYQGRDADVIIISWVRSNSGRAIGDLLRDWRRINVAITRARTKLIMVGSQSTLARSPLLAGILCILRADGSVVALPRDAVIPDAVVSDAVISDAGPAPPARAAGAALLRGRPITANILADGI</sequence>
<dbReference type="Pfam" id="PF08696">
    <property type="entry name" value="Dna2"/>
    <property type="match status" value="1"/>
</dbReference>
<dbReference type="GO" id="GO:0017108">
    <property type="term" value="F:5'-flap endonuclease activity"/>
    <property type="evidence" value="ECO:0007669"/>
    <property type="project" value="UniProtKB-UniRule"/>
</dbReference>
<comment type="caution">
    <text evidence="24">The sequence shown here is derived from an EMBL/GenBank/DDBJ whole genome shotgun (WGS) entry which is preliminary data.</text>
</comment>
<dbReference type="Pfam" id="PF13087">
    <property type="entry name" value="AAA_12"/>
    <property type="match status" value="1"/>
</dbReference>
<keyword evidence="17 19" id="KW-0511">Multifunctional enzyme</keyword>
<dbReference type="EC" id="3.6.4.12" evidence="19"/>
<keyword evidence="15 19" id="KW-0234">DNA repair</keyword>
<dbReference type="CDD" id="cd22318">
    <property type="entry name" value="DNA2_N-like"/>
    <property type="match status" value="1"/>
</dbReference>
<keyword evidence="19" id="KW-0158">Chromosome</keyword>
<evidence type="ECO:0000256" key="11">
    <source>
        <dbReference type="ARBA" id="ARBA00022840"/>
    </source>
</evidence>
<feature type="compositionally biased region" description="Basic residues" evidence="20">
    <location>
        <begin position="1"/>
        <end position="18"/>
    </location>
</feature>
<keyword evidence="8 19" id="KW-0227">DNA damage</keyword>
<keyword evidence="6 19" id="KW-0479">Metal-binding</keyword>
<feature type="domain" description="DNA2/NAM7 helicase helicase" evidence="22">
    <location>
        <begin position="975"/>
        <end position="1058"/>
    </location>
</feature>
<dbReference type="SUPFAM" id="SSF52540">
    <property type="entry name" value="P-loop containing nucleoside triphosphate hydrolases"/>
    <property type="match status" value="1"/>
</dbReference>
<dbReference type="GO" id="GO:0005634">
    <property type="term" value="C:nucleus"/>
    <property type="evidence" value="ECO:0007669"/>
    <property type="project" value="UniProtKB-SubCell"/>
</dbReference>
<dbReference type="GO" id="GO:0046872">
    <property type="term" value="F:metal ion binding"/>
    <property type="evidence" value="ECO:0007669"/>
    <property type="project" value="UniProtKB-UniRule"/>
</dbReference>
<keyword evidence="13 19" id="KW-0411">Iron-sulfur</keyword>
<feature type="region of interest" description="Disordered" evidence="20">
    <location>
        <begin position="277"/>
        <end position="307"/>
    </location>
</feature>
<organism evidence="24 25">
    <name type="scientific">Coemansia javaensis</name>
    <dbReference type="NCBI Taxonomy" id="2761396"/>
    <lineage>
        <taxon>Eukaryota</taxon>
        <taxon>Fungi</taxon>
        <taxon>Fungi incertae sedis</taxon>
        <taxon>Zoopagomycota</taxon>
        <taxon>Kickxellomycotina</taxon>
        <taxon>Kickxellomycetes</taxon>
        <taxon>Kickxellales</taxon>
        <taxon>Kickxellaceae</taxon>
        <taxon>Coemansia</taxon>
    </lineage>
</organism>
<feature type="compositionally biased region" description="Low complexity" evidence="20">
    <location>
        <begin position="59"/>
        <end position="72"/>
    </location>
</feature>
<dbReference type="GO" id="GO:0051539">
    <property type="term" value="F:4 iron, 4 sulfur cluster binding"/>
    <property type="evidence" value="ECO:0007669"/>
    <property type="project" value="UniProtKB-UniRule"/>
</dbReference>
<evidence type="ECO:0000259" key="22">
    <source>
        <dbReference type="Pfam" id="PF13086"/>
    </source>
</evidence>
<dbReference type="InterPro" id="IPR041677">
    <property type="entry name" value="DNA2/NAM7_AAA_11"/>
</dbReference>
<dbReference type="Proteomes" id="UP001140217">
    <property type="component" value="Unassembled WGS sequence"/>
</dbReference>
<evidence type="ECO:0000256" key="16">
    <source>
        <dbReference type="ARBA" id="ARBA00023242"/>
    </source>
</evidence>
<keyword evidence="16 19" id="KW-0539">Nucleus</keyword>
<dbReference type="InterPro" id="IPR041679">
    <property type="entry name" value="DNA2/NAM7-like_C"/>
</dbReference>
<evidence type="ECO:0000256" key="15">
    <source>
        <dbReference type="ARBA" id="ARBA00023204"/>
    </source>
</evidence>
<dbReference type="InterPro" id="IPR027417">
    <property type="entry name" value="P-loop_NTPase"/>
</dbReference>
<evidence type="ECO:0000256" key="9">
    <source>
        <dbReference type="ARBA" id="ARBA00022801"/>
    </source>
</evidence>
<evidence type="ECO:0000259" key="21">
    <source>
        <dbReference type="Pfam" id="PF08696"/>
    </source>
</evidence>
<feature type="region of interest" description="Disordered" evidence="20">
    <location>
        <begin position="1"/>
        <end position="48"/>
    </location>
</feature>
<dbReference type="InterPro" id="IPR047187">
    <property type="entry name" value="SF1_C_Upf1"/>
</dbReference>
<feature type="region of interest" description="Disordered" evidence="20">
    <location>
        <begin position="85"/>
        <end position="141"/>
    </location>
</feature>
<feature type="compositionally biased region" description="Gly residues" evidence="20">
    <location>
        <begin position="34"/>
        <end position="45"/>
    </location>
</feature>
<keyword evidence="4 19" id="KW-0235">DNA replication</keyword>
<keyword evidence="24" id="KW-0255">Endonuclease</keyword>
<keyword evidence="7 19" id="KW-0547">Nucleotide-binding</keyword>
<dbReference type="GO" id="GO:0033567">
    <property type="term" value="P:DNA replication, Okazaki fragment processing"/>
    <property type="evidence" value="ECO:0007669"/>
    <property type="project" value="UniProtKB-UniRule"/>
</dbReference>
<keyword evidence="9 19" id="KW-0378">Hydrolase</keyword>
<dbReference type="GO" id="GO:0017116">
    <property type="term" value="F:single-stranded DNA helicase activity"/>
    <property type="evidence" value="ECO:0007669"/>
    <property type="project" value="UniProtKB-UniRule"/>
</dbReference>
<dbReference type="EC" id="3.1.-.-" evidence="19"/>
<keyword evidence="11 19" id="KW-0067">ATP-binding</keyword>
<dbReference type="FunFam" id="3.40.50.300:FF:001170">
    <property type="entry name" value="DNA replication helicase Dna2"/>
    <property type="match status" value="1"/>
</dbReference>
<dbReference type="InterPro" id="IPR011604">
    <property type="entry name" value="PDDEXK-like_dom_sf"/>
</dbReference>
<feature type="domain" description="DNA replication factor Dna2 N-terminal" evidence="21">
    <location>
        <begin position="375"/>
        <end position="589"/>
    </location>
</feature>
<dbReference type="InterPro" id="IPR026851">
    <property type="entry name" value="Dna2/JHS1_DEXXQ-box"/>
</dbReference>